<comment type="caution">
    <text evidence="6">The sequence shown here is derived from an EMBL/GenBank/DDBJ whole genome shotgun (WGS) entry which is preliminary data.</text>
</comment>
<name>A0A087BJ39_9BIFI</name>
<evidence type="ECO:0000256" key="2">
    <source>
        <dbReference type="ARBA" id="ARBA00012758"/>
    </source>
</evidence>
<dbReference type="SMART" id="SM00640">
    <property type="entry name" value="Glyco_32"/>
    <property type="match status" value="1"/>
</dbReference>
<reference evidence="6 7" key="1">
    <citation type="submission" date="2014-03" db="EMBL/GenBank/DDBJ databases">
        <title>Genomics of Bifidobacteria.</title>
        <authorList>
            <person name="Ventura M."/>
            <person name="Milani C."/>
            <person name="Lugli G.A."/>
        </authorList>
    </citation>
    <scope>NUCLEOTIDE SEQUENCE [LARGE SCALE GENOMIC DNA]</scope>
    <source>
        <strain evidence="6 7">LMG 11341</strain>
    </source>
</reference>
<dbReference type="PANTHER" id="PTHR43101:SF1">
    <property type="entry name" value="BETA-FRUCTOSIDASE"/>
    <property type="match status" value="1"/>
</dbReference>
<dbReference type="Gene3D" id="2.60.120.560">
    <property type="entry name" value="Exo-inulinase, domain 1"/>
    <property type="match status" value="1"/>
</dbReference>
<accession>A0A087BJ39</accession>
<dbReference type="EMBL" id="JGZC01000004">
    <property type="protein sequence ID" value="KFI71039.1"/>
    <property type="molecule type" value="Genomic_DNA"/>
</dbReference>
<dbReference type="InterPro" id="IPR018053">
    <property type="entry name" value="Glyco_hydro_32_AS"/>
</dbReference>
<dbReference type="RefSeq" id="WP_033522253.1">
    <property type="nucleotide sequence ID" value="NZ_CAMJII010000012.1"/>
</dbReference>
<comment type="similarity">
    <text evidence="1">Belongs to the glycosyl hydrolase 32 family.</text>
</comment>
<dbReference type="InterPro" id="IPR001362">
    <property type="entry name" value="Glyco_hydro_32"/>
</dbReference>
<dbReference type="InterPro" id="IPR013320">
    <property type="entry name" value="ConA-like_dom_sf"/>
</dbReference>
<dbReference type="GO" id="GO:0004564">
    <property type="term" value="F:beta-fructofuranosidase activity"/>
    <property type="evidence" value="ECO:0007669"/>
    <property type="project" value="UniProtKB-EC"/>
</dbReference>
<dbReference type="AlphaFoldDB" id="A0A087BJ39"/>
<evidence type="ECO:0000313" key="6">
    <source>
        <dbReference type="EMBL" id="KFI71039.1"/>
    </source>
</evidence>
<protein>
    <recommendedName>
        <fullName evidence="2">beta-fructofuranosidase</fullName>
        <ecNumber evidence="2">3.2.1.26</ecNumber>
    </recommendedName>
</protein>
<dbReference type="InterPro" id="IPR023296">
    <property type="entry name" value="Glyco_hydro_beta-prop_sf"/>
</dbReference>
<dbReference type="PROSITE" id="PS00609">
    <property type="entry name" value="GLYCOSYL_HYDROL_F32"/>
    <property type="match status" value="1"/>
</dbReference>
<dbReference type="SUPFAM" id="SSF49899">
    <property type="entry name" value="Concanavalin A-like lectins/glucanases"/>
    <property type="match status" value="1"/>
</dbReference>
<sequence>MSNTYSISIETGGYRQLDLFAERCGEGNAVVTVADGNGVAIAAHTMPIAERRHHFSIAVPQKSTVTVAASGLVVRFGYLSECDDLLDNGVRYVNMNPSDTDWPAQPTLEQIYNRFGRSGAHFEPFARWMNDPNGLCQFQGRYHLFFQLNPYGFGWDNMHWGHAVSRDLVHWTHLPVFLEPQPELHTDERIVGGAFSGSAVTVDEHDNPAAGNEASAIRLYLTRHLEIRGDESSVTEYQTTCLCEDGVHVRVESPVALRANDDFGYDFRDPKVECGMGGEALDPDRAYMVTATNLPVSEFGADAADSAVPGISTQNTGGWFTCSPQGKPGVDQPNNATVPAMTLFSAKKPLKRNVTWRYEGPVLADFGHQIARTYECPDLFQVDGTTVAVGALMHYRDKQGRFQQVRWYAGDLVNTDNGPKLDVKASDWCDFGTGYYATQSFVDDNGRRIVFGWYTDFPAMRVEQPCLANGMMSLPRELHVRDGRLYSRPVDEVYRELLGERLAVHGDGGDMVVTAPGNAYYANVHLADDADAIMVLAKGINPQDGRPTELLLQRVDGVTRLVAKGTAVEDVDFDSGIADVRQVEVFFDRNVVEVFLNGGQAAGSMLFQGADGDGELRIASSGKIDAVDARALNGIWR</sequence>
<keyword evidence="7" id="KW-1185">Reference proteome</keyword>
<feature type="domain" description="Glycosyl hydrolase family 32 N-terminal" evidence="5">
    <location>
        <begin position="355"/>
        <end position="489"/>
    </location>
</feature>
<dbReference type="GO" id="GO:0005975">
    <property type="term" value="P:carbohydrate metabolic process"/>
    <property type="evidence" value="ECO:0007669"/>
    <property type="project" value="InterPro"/>
</dbReference>
<evidence type="ECO:0000256" key="1">
    <source>
        <dbReference type="ARBA" id="ARBA00009902"/>
    </source>
</evidence>
<dbReference type="Pfam" id="PF00251">
    <property type="entry name" value="Glyco_hydro_32N"/>
    <property type="match status" value="2"/>
</dbReference>
<dbReference type="OrthoDB" id="9776657at2"/>
<organism evidence="6 7">
    <name type="scientific">Bifidobacterium merycicum</name>
    <dbReference type="NCBI Taxonomy" id="78345"/>
    <lineage>
        <taxon>Bacteria</taxon>
        <taxon>Bacillati</taxon>
        <taxon>Actinomycetota</taxon>
        <taxon>Actinomycetes</taxon>
        <taxon>Bifidobacteriales</taxon>
        <taxon>Bifidobacteriaceae</taxon>
        <taxon>Bifidobacterium</taxon>
    </lineage>
</organism>
<dbReference type="Gene3D" id="2.115.10.20">
    <property type="entry name" value="Glycosyl hydrolase domain, family 43"/>
    <property type="match status" value="1"/>
</dbReference>
<dbReference type="Proteomes" id="UP000029060">
    <property type="component" value="Unassembled WGS sequence"/>
</dbReference>
<dbReference type="InterPro" id="IPR013148">
    <property type="entry name" value="Glyco_hydro_32_N"/>
</dbReference>
<dbReference type="eggNOG" id="COG1621">
    <property type="taxonomic scope" value="Bacteria"/>
</dbReference>
<keyword evidence="4 6" id="KW-0326">Glycosidase</keyword>
<evidence type="ECO:0000256" key="3">
    <source>
        <dbReference type="ARBA" id="ARBA00022801"/>
    </source>
</evidence>
<feature type="domain" description="Glycosyl hydrolase family 32 N-terminal" evidence="5">
    <location>
        <begin position="121"/>
        <end position="272"/>
    </location>
</feature>
<proteinExistence type="inferred from homology"/>
<keyword evidence="3 6" id="KW-0378">Hydrolase</keyword>
<dbReference type="EC" id="3.2.1.26" evidence="2"/>
<dbReference type="STRING" id="78345.BMERY_1307"/>
<dbReference type="InterPro" id="IPR051214">
    <property type="entry name" value="GH32_Enzymes"/>
</dbReference>
<dbReference type="PANTHER" id="PTHR43101">
    <property type="entry name" value="BETA-FRUCTOSIDASE"/>
    <property type="match status" value="1"/>
</dbReference>
<evidence type="ECO:0000256" key="4">
    <source>
        <dbReference type="ARBA" id="ARBA00023295"/>
    </source>
</evidence>
<gene>
    <name evidence="6" type="ORF">BMERY_1307</name>
</gene>
<evidence type="ECO:0000259" key="5">
    <source>
        <dbReference type="Pfam" id="PF00251"/>
    </source>
</evidence>
<dbReference type="SUPFAM" id="SSF75005">
    <property type="entry name" value="Arabinanase/levansucrase/invertase"/>
    <property type="match status" value="1"/>
</dbReference>
<evidence type="ECO:0000313" key="7">
    <source>
        <dbReference type="Proteomes" id="UP000029060"/>
    </source>
</evidence>